<proteinExistence type="inferred from homology"/>
<evidence type="ECO:0000256" key="1">
    <source>
        <dbReference type="ARBA" id="ARBA00004651"/>
    </source>
</evidence>
<evidence type="ECO:0000256" key="5">
    <source>
        <dbReference type="ARBA" id="ARBA00022989"/>
    </source>
</evidence>
<evidence type="ECO:0000259" key="8">
    <source>
        <dbReference type="PROSITE" id="PS50928"/>
    </source>
</evidence>
<evidence type="ECO:0000256" key="7">
    <source>
        <dbReference type="RuleBase" id="RU363032"/>
    </source>
</evidence>
<dbReference type="CDD" id="cd06261">
    <property type="entry name" value="TM_PBP2"/>
    <property type="match status" value="1"/>
</dbReference>
<sequence length="319" mass="33912">MLAVLGRRVVQLVATLLFASIVIFLLMQLIPGDPAQAIAGEQASIARVEEVRQQLGLNDPLYQQYGHWIWGVIHGDLGNSVITNESIWATIVRTVPRTALIVAGGLLIGVLAGIPLGILAATKARTAVDSVVRVIATSGIAIPNFWLGLLLISFFALTLGLLPAGGYVSPSENLGKSLEHLILPSVALGLHAMSQIARQTRSAMLEALQSDSIRTLTAMGVSRRQVVWRHALKNSSIPIATTIGLDISHAVGAAVVIEAVFGIPGLGSRLVDATHLRDFPVVQGILLVAVLWIVVVNLIVDVAYNILDPRTRKVSSNAN</sequence>
<dbReference type="InterPro" id="IPR045621">
    <property type="entry name" value="BPD_transp_1_N"/>
</dbReference>
<comment type="subcellular location">
    <subcellularLocation>
        <location evidence="1 7">Cell membrane</location>
        <topology evidence="1 7">Multi-pass membrane protein</topology>
    </subcellularLocation>
</comment>
<keyword evidence="4 7" id="KW-0812">Transmembrane</keyword>
<keyword evidence="5 7" id="KW-1133">Transmembrane helix</keyword>
<dbReference type="RefSeq" id="WP_106350443.1">
    <property type="nucleotide sequence ID" value="NZ_PVUE01000018.1"/>
</dbReference>
<dbReference type="EMBL" id="PVUE01000018">
    <property type="protein sequence ID" value="PRZ39722.1"/>
    <property type="molecule type" value="Genomic_DNA"/>
</dbReference>
<keyword evidence="10" id="KW-1185">Reference proteome</keyword>
<accession>A0A2T0ZTP6</accession>
<evidence type="ECO:0000313" key="9">
    <source>
        <dbReference type="EMBL" id="PRZ39722.1"/>
    </source>
</evidence>
<feature type="transmembrane region" description="Helical" evidence="7">
    <location>
        <begin position="134"/>
        <end position="161"/>
    </location>
</feature>
<feature type="transmembrane region" description="Helical" evidence="7">
    <location>
        <begin position="12"/>
        <end position="30"/>
    </location>
</feature>
<evidence type="ECO:0000256" key="2">
    <source>
        <dbReference type="ARBA" id="ARBA00022448"/>
    </source>
</evidence>
<dbReference type="OrthoDB" id="5169641at2"/>
<dbReference type="Proteomes" id="UP000237752">
    <property type="component" value="Unassembled WGS sequence"/>
</dbReference>
<dbReference type="PANTHER" id="PTHR43163:SF6">
    <property type="entry name" value="DIPEPTIDE TRANSPORT SYSTEM PERMEASE PROTEIN DPPB-RELATED"/>
    <property type="match status" value="1"/>
</dbReference>
<comment type="caution">
    <text evidence="9">The sequence shown here is derived from an EMBL/GenBank/DDBJ whole genome shotgun (WGS) entry which is preliminary data.</text>
</comment>
<dbReference type="GO" id="GO:0005886">
    <property type="term" value="C:plasma membrane"/>
    <property type="evidence" value="ECO:0007669"/>
    <property type="project" value="UniProtKB-SubCell"/>
</dbReference>
<gene>
    <name evidence="9" type="ORF">CLV47_11886</name>
</gene>
<dbReference type="Gene3D" id="1.10.3720.10">
    <property type="entry name" value="MetI-like"/>
    <property type="match status" value="1"/>
</dbReference>
<dbReference type="Pfam" id="PF00528">
    <property type="entry name" value="BPD_transp_1"/>
    <property type="match status" value="1"/>
</dbReference>
<keyword evidence="3" id="KW-1003">Cell membrane</keyword>
<evidence type="ECO:0000256" key="6">
    <source>
        <dbReference type="ARBA" id="ARBA00023136"/>
    </source>
</evidence>
<dbReference type="InterPro" id="IPR000515">
    <property type="entry name" value="MetI-like"/>
</dbReference>
<comment type="similarity">
    <text evidence="7">Belongs to the binding-protein-dependent transport system permease family.</text>
</comment>
<feature type="transmembrane region" description="Helical" evidence="7">
    <location>
        <begin position="99"/>
        <end position="122"/>
    </location>
</feature>
<dbReference type="AlphaFoldDB" id="A0A2T0ZTP6"/>
<keyword evidence="6 7" id="KW-0472">Membrane</keyword>
<evidence type="ECO:0000256" key="4">
    <source>
        <dbReference type="ARBA" id="ARBA00022692"/>
    </source>
</evidence>
<protein>
    <submittedName>
        <fullName evidence="9">Peptide/nickel transport system permease protein</fullName>
    </submittedName>
</protein>
<feature type="domain" description="ABC transmembrane type-1" evidence="8">
    <location>
        <begin position="95"/>
        <end position="300"/>
    </location>
</feature>
<reference evidence="9 10" key="1">
    <citation type="submission" date="2018-03" db="EMBL/GenBank/DDBJ databases">
        <title>Genomic Encyclopedia of Archaeal and Bacterial Type Strains, Phase II (KMG-II): from individual species to whole genera.</title>
        <authorList>
            <person name="Goeker M."/>
        </authorList>
    </citation>
    <scope>NUCLEOTIDE SEQUENCE [LARGE SCALE GENOMIC DNA]</scope>
    <source>
        <strain evidence="9 10">DSM 100065</strain>
    </source>
</reference>
<keyword evidence="2 7" id="KW-0813">Transport</keyword>
<feature type="transmembrane region" description="Helical" evidence="7">
    <location>
        <begin position="281"/>
        <end position="307"/>
    </location>
</feature>
<organism evidence="9 10">
    <name type="scientific">Antricoccus suffuscus</name>
    <dbReference type="NCBI Taxonomy" id="1629062"/>
    <lineage>
        <taxon>Bacteria</taxon>
        <taxon>Bacillati</taxon>
        <taxon>Actinomycetota</taxon>
        <taxon>Actinomycetes</taxon>
        <taxon>Geodermatophilales</taxon>
        <taxon>Antricoccaceae</taxon>
        <taxon>Antricoccus</taxon>
    </lineage>
</organism>
<dbReference type="PANTHER" id="PTHR43163">
    <property type="entry name" value="DIPEPTIDE TRANSPORT SYSTEM PERMEASE PROTEIN DPPB-RELATED"/>
    <property type="match status" value="1"/>
</dbReference>
<evidence type="ECO:0000256" key="3">
    <source>
        <dbReference type="ARBA" id="ARBA00022475"/>
    </source>
</evidence>
<name>A0A2T0ZTP6_9ACTN</name>
<dbReference type="SUPFAM" id="SSF161098">
    <property type="entry name" value="MetI-like"/>
    <property type="match status" value="1"/>
</dbReference>
<dbReference type="InterPro" id="IPR035906">
    <property type="entry name" value="MetI-like_sf"/>
</dbReference>
<dbReference type="GO" id="GO:0071916">
    <property type="term" value="F:dipeptide transmembrane transporter activity"/>
    <property type="evidence" value="ECO:0007669"/>
    <property type="project" value="TreeGrafter"/>
</dbReference>
<dbReference type="PROSITE" id="PS50928">
    <property type="entry name" value="ABC_TM1"/>
    <property type="match status" value="1"/>
</dbReference>
<dbReference type="Pfam" id="PF19300">
    <property type="entry name" value="BPD_transp_1_N"/>
    <property type="match status" value="1"/>
</dbReference>
<evidence type="ECO:0000313" key="10">
    <source>
        <dbReference type="Proteomes" id="UP000237752"/>
    </source>
</evidence>